<dbReference type="SUPFAM" id="SSF102198">
    <property type="entry name" value="Putative cyclase"/>
    <property type="match status" value="1"/>
</dbReference>
<feature type="binding site" evidence="9">
    <location>
        <position position="49"/>
    </location>
    <ligand>
        <name>Zn(2+)</name>
        <dbReference type="ChEBI" id="CHEBI:29105"/>
        <label>1</label>
    </ligand>
</feature>
<dbReference type="UniPathway" id="UPA00333">
    <property type="reaction ID" value="UER00454"/>
</dbReference>
<keyword evidence="4 9" id="KW-0378">Hydrolase</keyword>
<feature type="binding site" evidence="9">
    <location>
        <position position="161"/>
    </location>
    <ligand>
        <name>Zn(2+)</name>
        <dbReference type="ChEBI" id="CHEBI:29105"/>
        <label>2</label>
    </ligand>
</feature>
<keyword evidence="3 9" id="KW-0479">Metal-binding</keyword>
<protein>
    <recommendedName>
        <fullName evidence="9">Kynurenine formamidase</fullName>
        <shortName evidence="9">KFA</shortName>
        <shortName evidence="9">KFase</shortName>
        <ecNumber evidence="9">3.5.1.9</ecNumber>
    </recommendedName>
    <alternativeName>
        <fullName evidence="9">Arylformamidase</fullName>
    </alternativeName>
    <alternativeName>
        <fullName evidence="9">N-formylkynurenine formamidase</fullName>
        <shortName evidence="9">FKF</shortName>
    </alternativeName>
</protein>
<feature type="binding site" evidence="9">
    <location>
        <position position="173"/>
    </location>
    <ligand>
        <name>Zn(2+)</name>
        <dbReference type="ChEBI" id="CHEBI:29105"/>
        <label>1</label>
    </ligand>
</feature>
<comment type="pathway">
    <text evidence="8 9">Amino-acid degradation; L-tryptophan degradation via kynurenine pathway; L-kynurenine from L-tryptophan: step 2/2.</text>
</comment>
<evidence type="ECO:0000256" key="6">
    <source>
        <dbReference type="ARBA" id="ARBA00023079"/>
    </source>
</evidence>
<dbReference type="AlphaFoldDB" id="A0A285TAA9"/>
<accession>A0A285TAA9</accession>
<dbReference type="NCBIfam" id="TIGR03035">
    <property type="entry name" value="trp_arylform"/>
    <property type="match status" value="1"/>
</dbReference>
<feature type="binding site" evidence="9">
    <location>
        <position position="19"/>
    </location>
    <ligand>
        <name>substrate</name>
    </ligand>
</feature>
<keyword evidence="11" id="KW-1185">Reference proteome</keyword>
<gene>
    <name evidence="9" type="primary">kynB</name>
    <name evidence="10" type="ORF">SAMN05421512_109152</name>
</gene>
<evidence type="ECO:0000256" key="9">
    <source>
        <dbReference type="HAMAP-Rule" id="MF_01969"/>
    </source>
</evidence>
<dbReference type="Proteomes" id="UP000219331">
    <property type="component" value="Unassembled WGS sequence"/>
</dbReference>
<dbReference type="InterPro" id="IPR017484">
    <property type="entry name" value="Kynurenine_formamidase_bac"/>
</dbReference>
<dbReference type="PANTHER" id="PTHR31118:SF32">
    <property type="entry name" value="KYNURENINE FORMAMIDASE"/>
    <property type="match status" value="1"/>
</dbReference>
<evidence type="ECO:0000256" key="5">
    <source>
        <dbReference type="ARBA" id="ARBA00022833"/>
    </source>
</evidence>
<comment type="cofactor">
    <cofactor evidence="9">
        <name>Zn(2+)</name>
        <dbReference type="ChEBI" id="CHEBI:29105"/>
    </cofactor>
    <text evidence="9">Binds 2 zinc ions per subunit.</text>
</comment>
<comment type="subunit">
    <text evidence="2 9">Homodimer.</text>
</comment>
<dbReference type="EMBL" id="OBML01000009">
    <property type="protein sequence ID" value="SOC17976.1"/>
    <property type="molecule type" value="Genomic_DNA"/>
</dbReference>
<organism evidence="10 11">
    <name type="scientific">Stappia indica</name>
    <dbReference type="NCBI Taxonomy" id="538381"/>
    <lineage>
        <taxon>Bacteria</taxon>
        <taxon>Pseudomonadati</taxon>
        <taxon>Pseudomonadota</taxon>
        <taxon>Alphaproteobacteria</taxon>
        <taxon>Hyphomicrobiales</taxon>
        <taxon>Stappiaceae</taxon>
        <taxon>Stappia</taxon>
    </lineage>
</organism>
<dbReference type="GO" id="GO:0004061">
    <property type="term" value="F:arylformamidase activity"/>
    <property type="evidence" value="ECO:0007669"/>
    <property type="project" value="UniProtKB-UniRule"/>
</dbReference>
<feature type="binding site" evidence="9">
    <location>
        <position position="55"/>
    </location>
    <ligand>
        <name>Zn(2+)</name>
        <dbReference type="ChEBI" id="CHEBI:29105"/>
        <label>1</label>
    </ligand>
</feature>
<comment type="function">
    <text evidence="1 9">Catalyzes the hydrolysis of N-formyl-L-kynurenine to L-kynurenine, the second step in the kynurenine pathway of tryptophan degradation.</text>
</comment>
<evidence type="ECO:0000256" key="4">
    <source>
        <dbReference type="ARBA" id="ARBA00022801"/>
    </source>
</evidence>
<evidence type="ECO:0000256" key="2">
    <source>
        <dbReference type="ARBA" id="ARBA00011738"/>
    </source>
</evidence>
<dbReference type="FunFam" id="3.50.30.50:FF:000001">
    <property type="entry name" value="Kynurenine formamidase"/>
    <property type="match status" value="1"/>
</dbReference>
<dbReference type="RefSeq" id="WP_097175702.1">
    <property type="nucleotide sequence ID" value="NZ_OBML01000009.1"/>
</dbReference>
<feature type="binding site" evidence="9">
    <location>
        <position position="55"/>
    </location>
    <ligand>
        <name>Zn(2+)</name>
        <dbReference type="ChEBI" id="CHEBI:29105"/>
        <label>2</label>
    </ligand>
</feature>
<dbReference type="GO" id="GO:0004328">
    <property type="term" value="F:formamidase activity"/>
    <property type="evidence" value="ECO:0007669"/>
    <property type="project" value="InterPro"/>
</dbReference>
<comment type="similarity">
    <text evidence="9">Belongs to the Cyclase 1 superfamily. KynB family.</text>
</comment>
<feature type="binding site" evidence="9">
    <location>
        <position position="173"/>
    </location>
    <ligand>
        <name>Zn(2+)</name>
        <dbReference type="ChEBI" id="CHEBI:29105"/>
        <label>2</label>
    </ligand>
</feature>
<dbReference type="Gene3D" id="3.50.30.50">
    <property type="entry name" value="Putative cyclase"/>
    <property type="match status" value="1"/>
</dbReference>
<comment type="catalytic activity">
    <reaction evidence="7 9">
        <text>N-formyl-L-kynurenine + H2O = L-kynurenine + formate + H(+)</text>
        <dbReference type="Rhea" id="RHEA:13009"/>
        <dbReference type="ChEBI" id="CHEBI:15377"/>
        <dbReference type="ChEBI" id="CHEBI:15378"/>
        <dbReference type="ChEBI" id="CHEBI:15740"/>
        <dbReference type="ChEBI" id="CHEBI:57959"/>
        <dbReference type="ChEBI" id="CHEBI:58629"/>
        <dbReference type="EC" id="3.5.1.9"/>
    </reaction>
</comment>
<dbReference type="InterPro" id="IPR007325">
    <property type="entry name" value="KFase/CYL"/>
</dbReference>
<dbReference type="GO" id="GO:0019441">
    <property type="term" value="P:L-tryptophan catabolic process to kynurenine"/>
    <property type="evidence" value="ECO:0007669"/>
    <property type="project" value="UniProtKB-UniRule"/>
</dbReference>
<dbReference type="InterPro" id="IPR037175">
    <property type="entry name" value="KFase_sf"/>
</dbReference>
<evidence type="ECO:0000256" key="7">
    <source>
        <dbReference type="ARBA" id="ARBA00048496"/>
    </source>
</evidence>
<evidence type="ECO:0000313" key="11">
    <source>
        <dbReference type="Proteomes" id="UP000219331"/>
    </source>
</evidence>
<proteinExistence type="inferred from homology"/>
<dbReference type="STRING" id="538381.GCA_001696535_02431"/>
<keyword evidence="6 9" id="KW-0823">Tryptophan catabolism</keyword>
<name>A0A285TAA9_9HYPH</name>
<feature type="binding site" evidence="9">
    <location>
        <position position="53"/>
    </location>
    <ligand>
        <name>Zn(2+)</name>
        <dbReference type="ChEBI" id="CHEBI:29105"/>
        <label>1</label>
    </ligand>
</feature>
<dbReference type="PANTHER" id="PTHR31118">
    <property type="entry name" value="CYCLASE-LIKE PROTEIN 2"/>
    <property type="match status" value="1"/>
</dbReference>
<dbReference type="HAMAP" id="MF_01969">
    <property type="entry name" value="KynB"/>
    <property type="match status" value="1"/>
</dbReference>
<dbReference type="GO" id="GO:0008270">
    <property type="term" value="F:zinc ion binding"/>
    <property type="evidence" value="ECO:0007669"/>
    <property type="project" value="UniProtKB-UniRule"/>
</dbReference>
<dbReference type="EC" id="3.5.1.9" evidence="9"/>
<feature type="active site" description="Proton donor/acceptor" evidence="9">
    <location>
        <position position="59"/>
    </location>
</feature>
<evidence type="ECO:0000256" key="8">
    <source>
        <dbReference type="ARBA" id="ARBA00060547"/>
    </source>
</evidence>
<dbReference type="Pfam" id="PF04199">
    <property type="entry name" value="Cyclase"/>
    <property type="match status" value="1"/>
</dbReference>
<keyword evidence="5 9" id="KW-0862">Zinc</keyword>
<evidence type="ECO:0000256" key="1">
    <source>
        <dbReference type="ARBA" id="ARBA00002204"/>
    </source>
</evidence>
<evidence type="ECO:0000313" key="10">
    <source>
        <dbReference type="EMBL" id="SOC17976.1"/>
    </source>
</evidence>
<evidence type="ECO:0000256" key="3">
    <source>
        <dbReference type="ARBA" id="ARBA00022723"/>
    </source>
</evidence>
<sequence length="209" mass="22268">MPTGLIDITPPLRAGAAVFPGDAPYRVEQTFAIGPGCPVNVTSVSLSTHCGAHADAPLHYDADGASIDALPLEDFIGPARVIDARGEGPLCLPGEIEGYLEGTPPRVLLRLAEALDPQVWPEGFRALSPETVELLASRGVRLVGVDVPSVDPDTSKDLPAHMAFRRHDMRILENLALAHVETGDYELIAPPLKLEGLDAAPVRALLRRL</sequence>
<reference evidence="10 11" key="1">
    <citation type="submission" date="2017-08" db="EMBL/GenBank/DDBJ databases">
        <authorList>
            <person name="de Groot N.N."/>
        </authorList>
    </citation>
    <scope>NUCLEOTIDE SEQUENCE [LARGE SCALE GENOMIC DNA]</scope>
    <source>
        <strain evidence="10 11">USBA 352</strain>
    </source>
</reference>
<dbReference type="OrthoDB" id="9777007at2"/>